<gene>
    <name evidence="1" type="ORF">PAXINDRAFT_19828</name>
</gene>
<proteinExistence type="predicted"/>
<organism evidence="1 2">
    <name type="scientific">Paxillus involutus ATCC 200175</name>
    <dbReference type="NCBI Taxonomy" id="664439"/>
    <lineage>
        <taxon>Eukaryota</taxon>
        <taxon>Fungi</taxon>
        <taxon>Dikarya</taxon>
        <taxon>Basidiomycota</taxon>
        <taxon>Agaricomycotina</taxon>
        <taxon>Agaricomycetes</taxon>
        <taxon>Agaricomycetidae</taxon>
        <taxon>Boletales</taxon>
        <taxon>Paxilineae</taxon>
        <taxon>Paxillaceae</taxon>
        <taxon>Paxillus</taxon>
    </lineage>
</organism>
<dbReference type="AlphaFoldDB" id="A0A0C9TFV2"/>
<dbReference type="Proteomes" id="UP000053647">
    <property type="component" value="Unassembled WGS sequence"/>
</dbReference>
<name>A0A0C9TFV2_PAXIN</name>
<protein>
    <submittedName>
        <fullName evidence="1">Unplaced genomic scaffold PAXINscaffold_751, whole genome shotgun sequence</fullName>
    </submittedName>
</protein>
<reference evidence="1 2" key="1">
    <citation type="submission" date="2014-06" db="EMBL/GenBank/DDBJ databases">
        <authorList>
            <consortium name="DOE Joint Genome Institute"/>
            <person name="Kuo A."/>
            <person name="Kohler A."/>
            <person name="Nagy L.G."/>
            <person name="Floudas D."/>
            <person name="Copeland A."/>
            <person name="Barry K.W."/>
            <person name="Cichocki N."/>
            <person name="Veneault-Fourrey C."/>
            <person name="LaButti K."/>
            <person name="Lindquist E.A."/>
            <person name="Lipzen A."/>
            <person name="Lundell T."/>
            <person name="Morin E."/>
            <person name="Murat C."/>
            <person name="Sun H."/>
            <person name="Tunlid A."/>
            <person name="Henrissat B."/>
            <person name="Grigoriev I.V."/>
            <person name="Hibbett D.S."/>
            <person name="Martin F."/>
            <person name="Nordberg H.P."/>
            <person name="Cantor M.N."/>
            <person name="Hua S.X."/>
        </authorList>
    </citation>
    <scope>NUCLEOTIDE SEQUENCE [LARGE SCALE GENOMIC DNA]</scope>
    <source>
        <strain evidence="1 2">ATCC 200175</strain>
    </source>
</reference>
<keyword evidence="2" id="KW-1185">Reference proteome</keyword>
<dbReference type="EMBL" id="KN820073">
    <property type="protein sequence ID" value="KIJ06967.1"/>
    <property type="molecule type" value="Genomic_DNA"/>
</dbReference>
<evidence type="ECO:0000313" key="2">
    <source>
        <dbReference type="Proteomes" id="UP000053647"/>
    </source>
</evidence>
<sequence length="50" mass="5639">MNSHANLIQTKLAAGFLHVNTNDNRPKVINSLGIETWATHKDKALEEPYH</sequence>
<dbReference type="HOGENOM" id="CLU_3125520_0_0_1"/>
<accession>A0A0C9TFV2</accession>
<evidence type="ECO:0000313" key="1">
    <source>
        <dbReference type="EMBL" id="KIJ06967.1"/>
    </source>
</evidence>
<reference evidence="2" key="2">
    <citation type="submission" date="2015-01" db="EMBL/GenBank/DDBJ databases">
        <title>Evolutionary Origins and Diversification of the Mycorrhizal Mutualists.</title>
        <authorList>
            <consortium name="DOE Joint Genome Institute"/>
            <consortium name="Mycorrhizal Genomics Consortium"/>
            <person name="Kohler A."/>
            <person name="Kuo A."/>
            <person name="Nagy L.G."/>
            <person name="Floudas D."/>
            <person name="Copeland A."/>
            <person name="Barry K.W."/>
            <person name="Cichocki N."/>
            <person name="Veneault-Fourrey C."/>
            <person name="LaButti K."/>
            <person name="Lindquist E.A."/>
            <person name="Lipzen A."/>
            <person name="Lundell T."/>
            <person name="Morin E."/>
            <person name="Murat C."/>
            <person name="Riley R."/>
            <person name="Ohm R."/>
            <person name="Sun H."/>
            <person name="Tunlid A."/>
            <person name="Henrissat B."/>
            <person name="Grigoriev I.V."/>
            <person name="Hibbett D.S."/>
            <person name="Martin F."/>
        </authorList>
    </citation>
    <scope>NUCLEOTIDE SEQUENCE [LARGE SCALE GENOMIC DNA]</scope>
    <source>
        <strain evidence="2">ATCC 200175</strain>
    </source>
</reference>